<dbReference type="Pfam" id="PF14322">
    <property type="entry name" value="SusD-like_3"/>
    <property type="match status" value="1"/>
</dbReference>
<organism evidence="8 9">
    <name type="scientific">Marinilabilia salmonicolor</name>
    <dbReference type="NCBI Taxonomy" id="989"/>
    <lineage>
        <taxon>Bacteria</taxon>
        <taxon>Pseudomonadati</taxon>
        <taxon>Bacteroidota</taxon>
        <taxon>Bacteroidia</taxon>
        <taxon>Marinilabiliales</taxon>
        <taxon>Marinilabiliaceae</taxon>
        <taxon>Marinilabilia</taxon>
    </lineage>
</organism>
<dbReference type="InterPro" id="IPR011990">
    <property type="entry name" value="TPR-like_helical_dom_sf"/>
</dbReference>
<evidence type="ECO:0000259" key="7">
    <source>
        <dbReference type="Pfam" id="PF14322"/>
    </source>
</evidence>
<gene>
    <name evidence="8" type="ORF">DFO77_10110</name>
</gene>
<evidence type="ECO:0000259" key="6">
    <source>
        <dbReference type="Pfam" id="PF07980"/>
    </source>
</evidence>
<comment type="caution">
    <text evidence="8">The sequence shown here is derived from an EMBL/GenBank/DDBJ whole genome shotgun (WGS) entry which is preliminary data.</text>
</comment>
<evidence type="ECO:0000256" key="2">
    <source>
        <dbReference type="ARBA" id="ARBA00006275"/>
    </source>
</evidence>
<keyword evidence="9" id="KW-1185">Reference proteome</keyword>
<accession>A0A368VDV9</accession>
<keyword evidence="3" id="KW-0732">Signal</keyword>
<dbReference type="SUPFAM" id="SSF48452">
    <property type="entry name" value="TPR-like"/>
    <property type="match status" value="1"/>
</dbReference>
<dbReference type="AlphaFoldDB" id="A0A368VDV9"/>
<feature type="domain" description="SusD-like N-terminal" evidence="7">
    <location>
        <begin position="114"/>
        <end position="241"/>
    </location>
</feature>
<dbReference type="Pfam" id="PF07980">
    <property type="entry name" value="SusD_RagB"/>
    <property type="match status" value="1"/>
</dbReference>
<evidence type="ECO:0000256" key="1">
    <source>
        <dbReference type="ARBA" id="ARBA00004442"/>
    </source>
</evidence>
<keyword evidence="4" id="KW-0472">Membrane</keyword>
<reference evidence="8 9" key="1">
    <citation type="submission" date="2018-07" db="EMBL/GenBank/DDBJ databases">
        <title>Freshwater and sediment microbial communities from various areas in North America, analyzing microbe dynamics in response to fracking.</title>
        <authorList>
            <person name="Lamendella R."/>
        </authorList>
    </citation>
    <scope>NUCLEOTIDE SEQUENCE [LARGE SCALE GENOMIC DNA]</scope>
    <source>
        <strain evidence="8 9">160A</strain>
    </source>
</reference>
<keyword evidence="5" id="KW-0998">Cell outer membrane</keyword>
<comment type="subcellular location">
    <subcellularLocation>
        <location evidence="1">Cell outer membrane</location>
    </subcellularLocation>
</comment>
<evidence type="ECO:0000313" key="9">
    <source>
        <dbReference type="Proteomes" id="UP000252733"/>
    </source>
</evidence>
<dbReference type="Gene3D" id="1.25.40.390">
    <property type="match status" value="1"/>
</dbReference>
<evidence type="ECO:0000256" key="3">
    <source>
        <dbReference type="ARBA" id="ARBA00022729"/>
    </source>
</evidence>
<dbReference type="Proteomes" id="UP000252733">
    <property type="component" value="Unassembled WGS sequence"/>
</dbReference>
<feature type="domain" description="RagB/SusD" evidence="6">
    <location>
        <begin position="345"/>
        <end position="573"/>
    </location>
</feature>
<dbReference type="InterPro" id="IPR033985">
    <property type="entry name" value="SusD-like_N"/>
</dbReference>
<protein>
    <submittedName>
        <fullName evidence="8">Putative outer membrane starch-binding protein</fullName>
    </submittedName>
</protein>
<name>A0A368VDV9_9BACT</name>
<evidence type="ECO:0000313" key="8">
    <source>
        <dbReference type="EMBL" id="RCW39242.1"/>
    </source>
</evidence>
<comment type="similarity">
    <text evidence="2">Belongs to the SusD family.</text>
</comment>
<sequence>MRQSLWYKRHYMLHNFENWYHMKRIMKYKLLWILAVLLITATSCEDFLDRPTEDSFTIDNFYQTDDQCFQAANILYNSPWYDFQRGFLWIGDQLAGNVYTGTETIYQNFNLNSTNEDLVNASNSLWLVNGHCNAVIENVRSKAGPDVSQEVRNTVIGEAMTMKALAYFYLARIWGAVPIIHSNTEIIGAGTANQLQKNRLEDVYEYIQRTLLRAIELLPEENKSGRIHKYSAMGLLSKVYLTRSGLGQSGTRDQQYLDLAKQYAKQVIDNYPGQLEPVYSNLFRISTGNYNSENLISWRWTISNTWTSQNSIQSDVALNNFTGIAGDTWGSWRGVTIDLQNLFGEDALSATRQSDDTRRKATMMMWGDHYEYFWRHEGGFTATMDNDNNVAGATFGVPTGANIVKHIVGHYEGDHAAENGNLGQRMATDLATHILRLADVYLIYAEAILGNSEKTTDAEALKYFNAVRQRAIPGAAPVEELNFEMIFNERRKELALEGDNWYDYVRLSYYDPDKAIAMINAQERGSYEGDLYGYYKGEVDESNISINSFKVNIFRGDFTLPFPEIDLSMNPWLSEGAVPFDFETIEY</sequence>
<evidence type="ECO:0000256" key="5">
    <source>
        <dbReference type="ARBA" id="ARBA00023237"/>
    </source>
</evidence>
<evidence type="ECO:0000256" key="4">
    <source>
        <dbReference type="ARBA" id="ARBA00023136"/>
    </source>
</evidence>
<dbReference type="InterPro" id="IPR012944">
    <property type="entry name" value="SusD_RagB_dom"/>
</dbReference>
<dbReference type="GO" id="GO:0009279">
    <property type="term" value="C:cell outer membrane"/>
    <property type="evidence" value="ECO:0007669"/>
    <property type="project" value="UniProtKB-SubCell"/>
</dbReference>
<proteinExistence type="inferred from homology"/>
<dbReference type="EMBL" id="QPIZ01000001">
    <property type="protein sequence ID" value="RCW39242.1"/>
    <property type="molecule type" value="Genomic_DNA"/>
</dbReference>